<name>A0ABR3ER05_9AGAR</name>
<dbReference type="Gene3D" id="3.80.10.10">
    <property type="entry name" value="Ribonuclease Inhibitor"/>
    <property type="match status" value="1"/>
</dbReference>
<sequence>MQGTKTEFHKDRNPTSNVIVTSPYEREIPFEILSKILVTGTIHSTFNPSASTWTYMRVSKLWRSVALESGELWTRIYIDRRVLARQGPRLRAHLDFVLERSRGRPLFVALDMKGVALGSRTEHRDFLDTLLGTCRRWKSFHLSYSWFLNPFNSSSDGPERFPNLTEITLKSVLPLETLYILRNAPRLEKLVIQRGTLSPDSPSSGRFHKLSFPCLKVLSITDCATSPDWWPHLSRHAPKLEELVIDGGSFKVPPTVPTITLSKLRTLVIRVPPTQLPNFVFPELKNLEVVALPEGLSEAIRIVDRSSCHVKKISVTEIGLLDLEHFLRLRSVNISLSRSALDVELAGSLSTFEGLNSIIRYEDTGPIDHRALGKFLQSCSSYHRGFDANFYDSNIETIIGLFKIVEKFIDRCSAPSAYPVMPAVRAAMVLFAWRRKHTVREEEYRIKERALAIVKRLDAMHI</sequence>
<evidence type="ECO:0008006" key="3">
    <source>
        <dbReference type="Google" id="ProtNLM"/>
    </source>
</evidence>
<organism evidence="1 2">
    <name type="scientific">Marasmius crinis-equi</name>
    <dbReference type="NCBI Taxonomy" id="585013"/>
    <lineage>
        <taxon>Eukaryota</taxon>
        <taxon>Fungi</taxon>
        <taxon>Dikarya</taxon>
        <taxon>Basidiomycota</taxon>
        <taxon>Agaricomycotina</taxon>
        <taxon>Agaricomycetes</taxon>
        <taxon>Agaricomycetidae</taxon>
        <taxon>Agaricales</taxon>
        <taxon>Marasmiineae</taxon>
        <taxon>Marasmiaceae</taxon>
        <taxon>Marasmius</taxon>
    </lineage>
</organism>
<evidence type="ECO:0000313" key="2">
    <source>
        <dbReference type="Proteomes" id="UP001465976"/>
    </source>
</evidence>
<accession>A0ABR3ER05</accession>
<dbReference type="EMBL" id="JBAHYK010002318">
    <property type="protein sequence ID" value="KAL0565325.1"/>
    <property type="molecule type" value="Genomic_DNA"/>
</dbReference>
<gene>
    <name evidence="1" type="ORF">V5O48_016697</name>
</gene>
<proteinExistence type="predicted"/>
<dbReference type="InterPro" id="IPR032675">
    <property type="entry name" value="LRR_dom_sf"/>
</dbReference>
<reference evidence="1 2" key="1">
    <citation type="submission" date="2024-02" db="EMBL/GenBank/DDBJ databases">
        <title>A draft genome for the cacao thread blight pathogen Marasmius crinis-equi.</title>
        <authorList>
            <person name="Cohen S.P."/>
            <person name="Baruah I.K."/>
            <person name="Amoako-Attah I."/>
            <person name="Bukari Y."/>
            <person name="Meinhardt L.W."/>
            <person name="Bailey B.A."/>
        </authorList>
    </citation>
    <scope>NUCLEOTIDE SEQUENCE [LARGE SCALE GENOMIC DNA]</scope>
    <source>
        <strain evidence="1 2">GH-76</strain>
    </source>
</reference>
<protein>
    <recommendedName>
        <fullName evidence="3">F-box domain-containing protein</fullName>
    </recommendedName>
</protein>
<dbReference type="Proteomes" id="UP001465976">
    <property type="component" value="Unassembled WGS sequence"/>
</dbReference>
<dbReference type="SUPFAM" id="SSF52047">
    <property type="entry name" value="RNI-like"/>
    <property type="match status" value="1"/>
</dbReference>
<evidence type="ECO:0000313" key="1">
    <source>
        <dbReference type="EMBL" id="KAL0565325.1"/>
    </source>
</evidence>
<keyword evidence="2" id="KW-1185">Reference proteome</keyword>
<comment type="caution">
    <text evidence="1">The sequence shown here is derived from an EMBL/GenBank/DDBJ whole genome shotgun (WGS) entry which is preliminary data.</text>
</comment>